<evidence type="ECO:0000256" key="1">
    <source>
        <dbReference type="SAM" id="MobiDB-lite"/>
    </source>
</evidence>
<dbReference type="PIRSF" id="PIRSF002741">
    <property type="entry name" value="MppA"/>
    <property type="match status" value="1"/>
</dbReference>
<dbReference type="SUPFAM" id="SSF53850">
    <property type="entry name" value="Periplasmic binding protein-like II"/>
    <property type="match status" value="1"/>
</dbReference>
<dbReference type="PROSITE" id="PS51257">
    <property type="entry name" value="PROKAR_LIPOPROTEIN"/>
    <property type="match status" value="1"/>
</dbReference>
<proteinExistence type="predicted"/>
<organism evidence="4 5">
    <name type="scientific">Nakamurella leprariae</name>
    <dbReference type="NCBI Taxonomy" id="2803911"/>
    <lineage>
        <taxon>Bacteria</taxon>
        <taxon>Bacillati</taxon>
        <taxon>Actinomycetota</taxon>
        <taxon>Actinomycetes</taxon>
        <taxon>Nakamurellales</taxon>
        <taxon>Nakamurellaceae</taxon>
        <taxon>Nakamurella</taxon>
    </lineage>
</organism>
<accession>A0A938YF61</accession>
<dbReference type="CDD" id="cd08492">
    <property type="entry name" value="PBP2_NikA_DppA_OppA_like_15"/>
    <property type="match status" value="1"/>
</dbReference>
<evidence type="ECO:0000259" key="3">
    <source>
        <dbReference type="Pfam" id="PF00496"/>
    </source>
</evidence>
<dbReference type="Gene3D" id="3.40.190.10">
    <property type="entry name" value="Periplasmic binding protein-like II"/>
    <property type="match status" value="1"/>
</dbReference>
<dbReference type="InterPro" id="IPR030678">
    <property type="entry name" value="Peptide/Ni-bd"/>
</dbReference>
<name>A0A938YF61_9ACTN</name>
<dbReference type="PANTHER" id="PTHR30290">
    <property type="entry name" value="PERIPLASMIC BINDING COMPONENT OF ABC TRANSPORTER"/>
    <property type="match status" value="1"/>
</dbReference>
<evidence type="ECO:0000256" key="2">
    <source>
        <dbReference type="SAM" id="SignalP"/>
    </source>
</evidence>
<feature type="chain" id="PRO_5037137974" evidence="2">
    <location>
        <begin position="28"/>
        <end position="545"/>
    </location>
</feature>
<dbReference type="EMBL" id="JAERWK010000007">
    <property type="protein sequence ID" value="MBM9466715.1"/>
    <property type="molecule type" value="Genomic_DNA"/>
</dbReference>
<feature type="region of interest" description="Disordered" evidence="1">
    <location>
        <begin position="28"/>
        <end position="54"/>
    </location>
</feature>
<evidence type="ECO:0000313" key="4">
    <source>
        <dbReference type="EMBL" id="MBM9466715.1"/>
    </source>
</evidence>
<sequence>MRSPFRPRLLSVALPAALLLAACGSDAPTTPPSAAAGAPSSGSTGAGQPVTGGTLRFALDRDPTCLDPQQQTLTASVVVTRTLVDSLTDQDRETGEIEPWLASSWEISPDGRVYTFTIRDGVTFSDGTPLTAEVVKANFERIQELGAKAQIANGYLAGAQSIEVVDGNRLQVTFEQPNAPFLQATSTQSLGILAPSTLAADPADVCLGQDLIGSGPFTLTDYTPDEAVRIAARDDYGSASGLRGHEGRPYLDGVEFTFVSEPGVRAGLLTSDQVDAYLTVSPQDESVLTAAGLDIISHVNEGHPYHFQANTTSPVLADPAVRQAIQIGFDRKEITDTVLTPTHGVATGALSSSSPAYLDLSEALTHRPDAARQLLDDAGWTVGADGVRERDGQQLRVRVFFYQGHEQVIQLVQQRLAEIGIALDIKQVTTAEGADLLASGDYDLFQSSGTRADGDILRQVWSPSQRNVAQLPADDELGVLLDGQAAEIDPDARQELLDQAQRLLIEQGYEIPLYQYVIVVGAAPDVHGLGVDTSPRDWFYDAWVA</sequence>
<dbReference type="InterPro" id="IPR000914">
    <property type="entry name" value="SBP_5_dom"/>
</dbReference>
<dbReference type="RefSeq" id="WP_205259672.1">
    <property type="nucleotide sequence ID" value="NZ_JAERWK010000007.1"/>
</dbReference>
<dbReference type="Gene3D" id="3.10.105.10">
    <property type="entry name" value="Dipeptide-binding Protein, Domain 3"/>
    <property type="match status" value="1"/>
</dbReference>
<dbReference type="AlphaFoldDB" id="A0A938YF61"/>
<keyword evidence="5" id="KW-1185">Reference proteome</keyword>
<feature type="domain" description="Solute-binding protein family 5" evidence="3">
    <location>
        <begin position="96"/>
        <end position="453"/>
    </location>
</feature>
<keyword evidence="2" id="KW-0732">Signal</keyword>
<dbReference type="GO" id="GO:1904680">
    <property type="term" value="F:peptide transmembrane transporter activity"/>
    <property type="evidence" value="ECO:0007669"/>
    <property type="project" value="TreeGrafter"/>
</dbReference>
<dbReference type="GO" id="GO:0015833">
    <property type="term" value="P:peptide transport"/>
    <property type="evidence" value="ECO:0007669"/>
    <property type="project" value="TreeGrafter"/>
</dbReference>
<protein>
    <submittedName>
        <fullName evidence="4">ABC transporter substrate-binding protein</fullName>
    </submittedName>
</protein>
<dbReference type="Pfam" id="PF00496">
    <property type="entry name" value="SBP_bac_5"/>
    <property type="match status" value="1"/>
</dbReference>
<dbReference type="InterPro" id="IPR039424">
    <property type="entry name" value="SBP_5"/>
</dbReference>
<comment type="caution">
    <text evidence="4">The sequence shown here is derived from an EMBL/GenBank/DDBJ whole genome shotgun (WGS) entry which is preliminary data.</text>
</comment>
<reference evidence="4" key="1">
    <citation type="submission" date="2021-01" db="EMBL/GenBank/DDBJ databases">
        <title>YIM 132084 draft genome.</title>
        <authorList>
            <person name="An D."/>
        </authorList>
    </citation>
    <scope>NUCLEOTIDE SEQUENCE</scope>
    <source>
        <strain evidence="4">YIM 132084</strain>
    </source>
</reference>
<evidence type="ECO:0000313" key="5">
    <source>
        <dbReference type="Proteomes" id="UP000663792"/>
    </source>
</evidence>
<dbReference type="GO" id="GO:0042597">
    <property type="term" value="C:periplasmic space"/>
    <property type="evidence" value="ECO:0007669"/>
    <property type="project" value="UniProtKB-ARBA"/>
</dbReference>
<feature type="compositionally biased region" description="Low complexity" evidence="1">
    <location>
        <begin position="32"/>
        <end position="47"/>
    </location>
</feature>
<dbReference type="Proteomes" id="UP000663792">
    <property type="component" value="Unassembled WGS sequence"/>
</dbReference>
<gene>
    <name evidence="4" type="ORF">JL106_05390</name>
</gene>
<feature type="signal peptide" evidence="2">
    <location>
        <begin position="1"/>
        <end position="27"/>
    </location>
</feature>
<dbReference type="GO" id="GO:0043190">
    <property type="term" value="C:ATP-binding cassette (ABC) transporter complex"/>
    <property type="evidence" value="ECO:0007669"/>
    <property type="project" value="InterPro"/>
</dbReference>